<proteinExistence type="predicted"/>
<dbReference type="AlphaFoldDB" id="A0A2M7VE33"/>
<sequence>MLVGVNCILWQKNINVKQTITETTQQQREAQQKAEQINNSPSISVVLDTSASAITSPPPSLDGINTHMELYGTGADPDIITLGPKVGGHPD</sequence>
<protein>
    <submittedName>
        <fullName evidence="1">Uncharacterized protein</fullName>
    </submittedName>
</protein>
<gene>
    <name evidence="1" type="ORF">COX77_03560</name>
</gene>
<dbReference type="Proteomes" id="UP000230405">
    <property type="component" value="Unassembled WGS sequence"/>
</dbReference>
<evidence type="ECO:0000313" key="1">
    <source>
        <dbReference type="EMBL" id="PIZ98744.1"/>
    </source>
</evidence>
<evidence type="ECO:0000313" key="2">
    <source>
        <dbReference type="Proteomes" id="UP000230405"/>
    </source>
</evidence>
<accession>A0A2M7VE33</accession>
<name>A0A2M7VE33_9BACT</name>
<dbReference type="EMBL" id="PFPO01000070">
    <property type="protein sequence ID" value="PIZ98744.1"/>
    <property type="molecule type" value="Genomic_DNA"/>
</dbReference>
<reference evidence="2" key="1">
    <citation type="submission" date="2017-09" db="EMBL/GenBank/DDBJ databases">
        <title>Depth-based differentiation of microbial function through sediment-hosted aquifers and enrichment of novel symbionts in the deep terrestrial subsurface.</title>
        <authorList>
            <person name="Probst A.J."/>
            <person name="Ladd B."/>
            <person name="Jarett J.K."/>
            <person name="Geller-Mcgrath D.E."/>
            <person name="Sieber C.M.K."/>
            <person name="Emerson J.B."/>
            <person name="Anantharaman K."/>
            <person name="Thomas B.C."/>
            <person name="Malmstrom R."/>
            <person name="Stieglmeier M."/>
            <person name="Klingl A."/>
            <person name="Woyke T."/>
            <person name="Ryan C.M."/>
            <person name="Banfield J.F."/>
        </authorList>
    </citation>
    <scope>NUCLEOTIDE SEQUENCE [LARGE SCALE GENOMIC DNA]</scope>
</reference>
<comment type="caution">
    <text evidence="1">The sequence shown here is derived from an EMBL/GenBank/DDBJ whole genome shotgun (WGS) entry which is preliminary data.</text>
</comment>
<organism evidence="1 2">
    <name type="scientific">Candidatus Komeilibacteria bacterium CG_4_10_14_0_2_um_filter_37_10</name>
    <dbReference type="NCBI Taxonomy" id="1974470"/>
    <lineage>
        <taxon>Bacteria</taxon>
        <taxon>Candidatus Komeiliibacteriota</taxon>
    </lineage>
</organism>